<dbReference type="AlphaFoldDB" id="A0A5B9R234"/>
<evidence type="ECO:0000313" key="3">
    <source>
        <dbReference type="EMBL" id="QEG40291.1"/>
    </source>
</evidence>
<name>A0A5B9R234_9BACT</name>
<gene>
    <name evidence="3" type="ORF">UC8_22980</name>
</gene>
<evidence type="ECO:0000256" key="2">
    <source>
        <dbReference type="SAM" id="Phobius"/>
    </source>
</evidence>
<feature type="compositionally biased region" description="Pro residues" evidence="1">
    <location>
        <begin position="114"/>
        <end position="123"/>
    </location>
</feature>
<proteinExistence type="predicted"/>
<feature type="region of interest" description="Disordered" evidence="1">
    <location>
        <begin position="105"/>
        <end position="142"/>
    </location>
</feature>
<feature type="transmembrane region" description="Helical" evidence="2">
    <location>
        <begin position="27"/>
        <end position="47"/>
    </location>
</feature>
<evidence type="ECO:0000313" key="4">
    <source>
        <dbReference type="Proteomes" id="UP000325286"/>
    </source>
</evidence>
<keyword evidence="2" id="KW-0812">Transmembrane</keyword>
<evidence type="ECO:0000256" key="1">
    <source>
        <dbReference type="SAM" id="MobiDB-lite"/>
    </source>
</evidence>
<dbReference type="OrthoDB" id="10015407at2"/>
<keyword evidence="2" id="KW-0472">Membrane</keyword>
<dbReference type="EMBL" id="CP042914">
    <property type="protein sequence ID" value="QEG40291.1"/>
    <property type="molecule type" value="Genomic_DNA"/>
</dbReference>
<feature type="transmembrane region" description="Helical" evidence="2">
    <location>
        <begin position="59"/>
        <end position="83"/>
    </location>
</feature>
<reference evidence="3 4" key="1">
    <citation type="submission" date="2019-08" db="EMBL/GenBank/DDBJ databases">
        <title>Deep-cultivation of Planctomycetes and their phenomic and genomic characterization uncovers novel biology.</title>
        <authorList>
            <person name="Wiegand S."/>
            <person name="Jogler M."/>
            <person name="Boedeker C."/>
            <person name="Pinto D."/>
            <person name="Vollmers J."/>
            <person name="Rivas-Marin E."/>
            <person name="Kohn T."/>
            <person name="Peeters S.H."/>
            <person name="Heuer A."/>
            <person name="Rast P."/>
            <person name="Oberbeckmann S."/>
            <person name="Bunk B."/>
            <person name="Jeske O."/>
            <person name="Meyerdierks A."/>
            <person name="Storesund J.E."/>
            <person name="Kallscheuer N."/>
            <person name="Luecker S."/>
            <person name="Lage O.M."/>
            <person name="Pohl T."/>
            <person name="Merkel B.J."/>
            <person name="Hornburger P."/>
            <person name="Mueller R.-W."/>
            <person name="Bruemmer F."/>
            <person name="Labrenz M."/>
            <person name="Spormann A.M."/>
            <person name="Op den Camp H."/>
            <person name="Overmann J."/>
            <person name="Amann R."/>
            <person name="Jetten M.S.M."/>
            <person name="Mascher T."/>
            <person name="Medema M.H."/>
            <person name="Devos D.P."/>
            <person name="Kaster A.-K."/>
            <person name="Ovreas L."/>
            <person name="Rohde M."/>
            <person name="Galperin M.Y."/>
            <person name="Jogler C."/>
        </authorList>
    </citation>
    <scope>NUCLEOTIDE SEQUENCE [LARGE SCALE GENOMIC DNA]</scope>
    <source>
        <strain evidence="3 4">UC8</strain>
    </source>
</reference>
<accession>A0A5B9R234</accession>
<sequence length="142" mass="15194">MALPTAQDNGTSAEPLVEEPERLLPRISILSLIGLITLCAVVFWAIRTGFQGNLIALKSLVVVIALVLACFVSYALLFLLTYLCSLVIQPLLVASGQSFERPRAALPTETLPAPSRPPEPPPETTSGIHKQDDTTTEDGADV</sequence>
<dbReference type="RefSeq" id="WP_068142576.1">
    <property type="nucleotide sequence ID" value="NZ_CP042914.1"/>
</dbReference>
<dbReference type="Proteomes" id="UP000325286">
    <property type="component" value="Chromosome"/>
</dbReference>
<keyword evidence="4" id="KW-1185">Reference proteome</keyword>
<protein>
    <submittedName>
        <fullName evidence="3">Uncharacterized protein</fullName>
    </submittedName>
</protein>
<dbReference type="KEGG" id="rul:UC8_22980"/>
<keyword evidence="2" id="KW-1133">Transmembrane helix</keyword>
<organism evidence="3 4">
    <name type="scientific">Roseimaritima ulvae</name>
    <dbReference type="NCBI Taxonomy" id="980254"/>
    <lineage>
        <taxon>Bacteria</taxon>
        <taxon>Pseudomonadati</taxon>
        <taxon>Planctomycetota</taxon>
        <taxon>Planctomycetia</taxon>
        <taxon>Pirellulales</taxon>
        <taxon>Pirellulaceae</taxon>
        <taxon>Roseimaritima</taxon>
    </lineage>
</organism>